<organism evidence="5 6">
    <name type="scientific">Protea cynaroides</name>
    <dbReference type="NCBI Taxonomy" id="273540"/>
    <lineage>
        <taxon>Eukaryota</taxon>
        <taxon>Viridiplantae</taxon>
        <taxon>Streptophyta</taxon>
        <taxon>Embryophyta</taxon>
        <taxon>Tracheophyta</taxon>
        <taxon>Spermatophyta</taxon>
        <taxon>Magnoliopsida</taxon>
        <taxon>Proteales</taxon>
        <taxon>Proteaceae</taxon>
        <taxon>Protea</taxon>
    </lineage>
</organism>
<accession>A0A9Q0KRD7</accession>
<evidence type="ECO:0000313" key="5">
    <source>
        <dbReference type="EMBL" id="KAJ4975427.1"/>
    </source>
</evidence>
<proteinExistence type="inferred from homology"/>
<dbReference type="Proteomes" id="UP001141806">
    <property type="component" value="Unassembled WGS sequence"/>
</dbReference>
<dbReference type="AlphaFoldDB" id="A0A9Q0KRD7"/>
<feature type="region of interest" description="Disordered" evidence="4">
    <location>
        <begin position="1018"/>
        <end position="1040"/>
    </location>
</feature>
<dbReference type="SUPFAM" id="SSF81901">
    <property type="entry name" value="HCP-like"/>
    <property type="match status" value="1"/>
</dbReference>
<dbReference type="NCBIfam" id="TIGR00756">
    <property type="entry name" value="PPR"/>
    <property type="match status" value="12"/>
</dbReference>
<feature type="repeat" description="PPR" evidence="3">
    <location>
        <begin position="191"/>
        <end position="225"/>
    </location>
</feature>
<name>A0A9Q0KRD7_9MAGN</name>
<keyword evidence="2" id="KW-0677">Repeat</keyword>
<evidence type="ECO:0000256" key="3">
    <source>
        <dbReference type="PROSITE-ProRule" id="PRU00708"/>
    </source>
</evidence>
<dbReference type="Pfam" id="PF13041">
    <property type="entry name" value="PPR_2"/>
    <property type="match status" value="6"/>
</dbReference>
<feature type="repeat" description="PPR" evidence="3">
    <location>
        <begin position="561"/>
        <end position="595"/>
    </location>
</feature>
<keyword evidence="6" id="KW-1185">Reference proteome</keyword>
<protein>
    <recommendedName>
        <fullName evidence="7">Pentatricopeptide repeat-containing protein</fullName>
    </recommendedName>
</protein>
<feature type="repeat" description="PPR" evidence="3">
    <location>
        <begin position="736"/>
        <end position="770"/>
    </location>
</feature>
<feature type="repeat" description="PPR" evidence="3">
    <location>
        <begin position="456"/>
        <end position="490"/>
    </location>
</feature>
<feature type="repeat" description="PPR" evidence="3">
    <location>
        <begin position="908"/>
        <end position="942"/>
    </location>
</feature>
<evidence type="ECO:0000256" key="2">
    <source>
        <dbReference type="ARBA" id="ARBA00022737"/>
    </source>
</evidence>
<evidence type="ECO:0000256" key="1">
    <source>
        <dbReference type="ARBA" id="ARBA00007626"/>
    </source>
</evidence>
<dbReference type="EMBL" id="JAMYWD010000003">
    <property type="protein sequence ID" value="KAJ4975427.1"/>
    <property type="molecule type" value="Genomic_DNA"/>
</dbReference>
<feature type="repeat" description="PPR" evidence="3">
    <location>
        <begin position="421"/>
        <end position="455"/>
    </location>
</feature>
<feature type="repeat" description="PPR" evidence="3">
    <location>
        <begin position="351"/>
        <end position="385"/>
    </location>
</feature>
<sequence length="1040" mass="116672">MMLHSYSSREIRGDNLHSSIQFHVRSPCKLQNFQSRFITRVSSGSRREVNASSGSNLQFQRTRDRHSNFAPLVLPVFGTEQNLNKPVGAWLRKQNSRGTELSLGFKLHCHTRPVVSPTKTAKYSRKKAYDGYLHSILRALQTKGDIHEILNSWVGKFSPKEQTVILKEQRDWDRVLLVFRWMKSQKDYVPNVIHYNVVLRSLGRAQRWDELRLCWIEMAKDGVLPTNNTYGMLVDVYGKAGLVKEALLWLRHMRVRGLFPDEITMSTVVRILKEAEEFDLAERFFKEWCAGQVNLDRLDLDTISDSVSGLDPISLKHFLSTELFKAGSRIPTSKIVSSAAAVESSVQKPRLAATYNTLIDLYGKAGRLKDAADAFAEMLKAGVEPDIFTFNTMIFTCGAHGHLSEAEALLNKMEERGISPDTKTYNIFLSLYANVGDISAALNCYRKIREVGLFPDTVTHRAVLHVLCKKNMVQEVESVIEEMDKFGLHIDENSLPVIMRMYIDKGFIDRAVVLLEKYQSNGVISSKTFAAVIDAFAEKGLWEEAEAVFSGNKDTTGHKKDVLQYNVMIKAYGKAKLYDGALSLFRNMRSNGTWPDEITYNSLIQMLSGGDLVDQARELLAEMQEAGFKPRCATFSAVIASYARLGQVFDAVNVYKEMDKAGIEPNEVVYGSLINGFAEARKVDEAFHYFHVMEESGIPVNHIVLTSLIKACRKVGCLEEAQKLYEKMKDLEGGPDIVASNSMINLYADLGVVSEAKLIFDNLRQKGYANGASFATMIYLYKSMGMLDEAIDIAHEMQLSGLLRDCPAFNTVMASYATNGQLRECGELLHQMVTQEILPDSGTFNIMFTVLKKGDLPVEAVMQLQSSYSEGKPYSRQAIIACVFSTVALHAFALEACESFTKAEVCLDSSIYNVAIYIYGSSGEVNKALNIFMKMQDEGLEPDIVTFIHLAGCYGKAGMVEGVKRIYSQLKYGEFRSNESLFKAVIDAYRNANRHDLAEMVCQEMKFISNMEEHSALEKEVESDVGTSGPLEPTDLMTLK</sequence>
<feature type="repeat" description="PPR" evidence="3">
    <location>
        <begin position="596"/>
        <end position="630"/>
    </location>
</feature>
<evidence type="ECO:0000313" key="6">
    <source>
        <dbReference type="Proteomes" id="UP001141806"/>
    </source>
</evidence>
<dbReference type="PANTHER" id="PTHR47447">
    <property type="entry name" value="OS03G0856100 PROTEIN"/>
    <property type="match status" value="1"/>
</dbReference>
<dbReference type="InterPro" id="IPR011990">
    <property type="entry name" value="TPR-like_helical_dom_sf"/>
</dbReference>
<evidence type="ECO:0000256" key="4">
    <source>
        <dbReference type="SAM" id="MobiDB-lite"/>
    </source>
</evidence>
<feature type="repeat" description="PPR" evidence="3">
    <location>
        <begin position="701"/>
        <end position="735"/>
    </location>
</feature>
<dbReference type="InterPro" id="IPR002885">
    <property type="entry name" value="PPR_rpt"/>
</dbReference>
<dbReference type="Pfam" id="PF01535">
    <property type="entry name" value="PPR"/>
    <property type="match status" value="6"/>
</dbReference>
<feature type="repeat" description="PPR" evidence="3">
    <location>
        <begin position="386"/>
        <end position="420"/>
    </location>
</feature>
<feature type="repeat" description="PPR" evidence="3">
    <location>
        <begin position="666"/>
        <end position="700"/>
    </location>
</feature>
<feature type="repeat" description="PPR" evidence="3">
    <location>
        <begin position="805"/>
        <end position="839"/>
    </location>
</feature>
<feature type="repeat" description="PPR" evidence="3">
    <location>
        <begin position="226"/>
        <end position="260"/>
    </location>
</feature>
<dbReference type="Gene3D" id="1.25.40.10">
    <property type="entry name" value="Tetratricopeptide repeat domain"/>
    <property type="match status" value="6"/>
</dbReference>
<comment type="caution">
    <text evidence="5">The sequence shown here is derived from an EMBL/GenBank/DDBJ whole genome shotgun (WGS) entry which is preliminary data.</text>
</comment>
<gene>
    <name evidence="5" type="ORF">NE237_000533</name>
</gene>
<dbReference type="OrthoDB" id="185373at2759"/>
<dbReference type="PROSITE" id="PS51375">
    <property type="entry name" value="PPR"/>
    <property type="match status" value="14"/>
</dbReference>
<comment type="similarity">
    <text evidence="1">Belongs to the PPR family. P subfamily.</text>
</comment>
<feature type="repeat" description="PPR" evidence="3">
    <location>
        <begin position="631"/>
        <end position="665"/>
    </location>
</feature>
<dbReference type="PANTHER" id="PTHR47447:SF21">
    <property type="entry name" value="PENTACOTRIPEPTIDE-REPEAT REGION OF PRORP DOMAIN-CONTAINING PROTEIN"/>
    <property type="match status" value="1"/>
</dbReference>
<reference evidence="5" key="1">
    <citation type="journal article" date="2023" name="Plant J.">
        <title>The genome of the king protea, Protea cynaroides.</title>
        <authorList>
            <person name="Chang J."/>
            <person name="Duong T.A."/>
            <person name="Schoeman C."/>
            <person name="Ma X."/>
            <person name="Roodt D."/>
            <person name="Barker N."/>
            <person name="Li Z."/>
            <person name="Van de Peer Y."/>
            <person name="Mizrachi E."/>
        </authorList>
    </citation>
    <scope>NUCLEOTIDE SEQUENCE</scope>
    <source>
        <tissue evidence="5">Young leaves</tissue>
    </source>
</reference>
<evidence type="ECO:0008006" key="7">
    <source>
        <dbReference type="Google" id="ProtNLM"/>
    </source>
</evidence>